<dbReference type="Pfam" id="PF00270">
    <property type="entry name" value="DEAD"/>
    <property type="match status" value="1"/>
</dbReference>
<dbReference type="InterPro" id="IPR027417">
    <property type="entry name" value="P-loop_NTPase"/>
</dbReference>
<evidence type="ECO:0000256" key="6">
    <source>
        <dbReference type="ARBA" id="ARBA00047984"/>
    </source>
</evidence>
<dbReference type="STRING" id="6183.A0A5K4EM09"/>
<keyword evidence="12" id="KW-1185">Reference proteome</keyword>
<dbReference type="InterPro" id="IPR014014">
    <property type="entry name" value="RNA_helicase_DEAD_Q_motif"/>
</dbReference>
<dbReference type="WBParaSite" id="Smp_131770.2">
    <property type="protein sequence ID" value="Smp_131770.2"/>
    <property type="gene ID" value="Smp_131770"/>
</dbReference>
<accession>A0A5K4EM09</accession>
<dbReference type="SMART" id="SM00490">
    <property type="entry name" value="HELICc"/>
    <property type="match status" value="1"/>
</dbReference>
<dbReference type="Proteomes" id="UP000008854">
    <property type="component" value="Unassembled WGS sequence"/>
</dbReference>
<dbReference type="InterPro" id="IPR000629">
    <property type="entry name" value="RNA-helicase_DEAD-box_CS"/>
</dbReference>
<feature type="domain" description="Helicase C-terminal" evidence="10">
    <location>
        <begin position="544"/>
        <end position="691"/>
    </location>
</feature>
<feature type="compositionally biased region" description="Basic and acidic residues" evidence="8">
    <location>
        <begin position="29"/>
        <end position="46"/>
    </location>
</feature>
<dbReference type="FunFam" id="3.40.50.300:FF:000079">
    <property type="entry name" value="probable ATP-dependent RNA helicase DDX17"/>
    <property type="match status" value="1"/>
</dbReference>
<protein>
    <recommendedName>
        <fullName evidence="1">RNA helicase</fullName>
        <ecNumber evidence="1">3.6.4.13</ecNumber>
    </recommendedName>
</protein>
<reference evidence="12" key="1">
    <citation type="journal article" date="2012" name="PLoS Negl. Trop. Dis.">
        <title>A systematically improved high quality genome and transcriptome of the human blood fluke Schistosoma mansoni.</title>
        <authorList>
            <person name="Protasio A.V."/>
            <person name="Tsai I.J."/>
            <person name="Babbage A."/>
            <person name="Nichol S."/>
            <person name="Hunt M."/>
            <person name="Aslett M.A."/>
            <person name="De Silva N."/>
            <person name="Velarde G.S."/>
            <person name="Anderson T.J."/>
            <person name="Clark R.C."/>
            <person name="Davidson C."/>
            <person name="Dillon G.P."/>
            <person name="Holroyd N.E."/>
            <person name="LoVerde P.T."/>
            <person name="Lloyd C."/>
            <person name="McQuillan J."/>
            <person name="Oliveira G."/>
            <person name="Otto T.D."/>
            <person name="Parker-Manuel S.J."/>
            <person name="Quail M.A."/>
            <person name="Wilson R.A."/>
            <person name="Zerlotini A."/>
            <person name="Dunne D.W."/>
            <person name="Berriman M."/>
        </authorList>
    </citation>
    <scope>NUCLEOTIDE SEQUENCE [LARGE SCALE GENOMIC DNA]</scope>
    <source>
        <strain evidence="12">Puerto Rican</strain>
    </source>
</reference>
<dbReference type="PROSITE" id="PS51195">
    <property type="entry name" value="Q_MOTIF"/>
    <property type="match status" value="1"/>
</dbReference>
<dbReference type="Pfam" id="PF00271">
    <property type="entry name" value="Helicase_C"/>
    <property type="match status" value="1"/>
</dbReference>
<feature type="compositionally biased region" description="Basic and acidic residues" evidence="8">
    <location>
        <begin position="160"/>
        <end position="190"/>
    </location>
</feature>
<dbReference type="SMART" id="SM00487">
    <property type="entry name" value="DEXDc"/>
    <property type="match status" value="1"/>
</dbReference>
<dbReference type="AlphaFoldDB" id="A0A5K4EM09"/>
<name>A0A5K4EM09_SCHMA</name>
<organism evidence="12 13">
    <name type="scientific">Schistosoma mansoni</name>
    <name type="common">Blood fluke</name>
    <dbReference type="NCBI Taxonomy" id="6183"/>
    <lineage>
        <taxon>Eukaryota</taxon>
        <taxon>Metazoa</taxon>
        <taxon>Spiralia</taxon>
        <taxon>Lophotrochozoa</taxon>
        <taxon>Platyhelminthes</taxon>
        <taxon>Trematoda</taxon>
        <taxon>Digenea</taxon>
        <taxon>Strigeidida</taxon>
        <taxon>Schistosomatoidea</taxon>
        <taxon>Schistosomatidae</taxon>
        <taxon>Schistosoma</taxon>
    </lineage>
</organism>
<proteinExistence type="predicted"/>
<feature type="region of interest" description="Disordered" evidence="8">
    <location>
        <begin position="818"/>
        <end position="853"/>
    </location>
</feature>
<keyword evidence="4" id="KW-0347">Helicase</keyword>
<dbReference type="GO" id="GO:0003724">
    <property type="term" value="F:RNA helicase activity"/>
    <property type="evidence" value="ECO:0007669"/>
    <property type="project" value="UniProtKB-EC"/>
</dbReference>
<comment type="catalytic activity">
    <reaction evidence="6">
        <text>ATP + H2O = ADP + phosphate + H(+)</text>
        <dbReference type="Rhea" id="RHEA:13065"/>
        <dbReference type="ChEBI" id="CHEBI:15377"/>
        <dbReference type="ChEBI" id="CHEBI:15378"/>
        <dbReference type="ChEBI" id="CHEBI:30616"/>
        <dbReference type="ChEBI" id="CHEBI:43474"/>
        <dbReference type="ChEBI" id="CHEBI:456216"/>
        <dbReference type="EC" id="3.6.4.13"/>
    </reaction>
</comment>
<keyword evidence="2" id="KW-0547">Nucleotide-binding</keyword>
<dbReference type="InterPro" id="IPR001650">
    <property type="entry name" value="Helicase_C-like"/>
</dbReference>
<dbReference type="InParanoid" id="A0A5K4EM09"/>
<sequence>MSYGKRGGRWGMNFISGSGPQHSLSTHSVFKDEKSDVNKQSEDYKNTKPPNFIRTGGASVPPPPSLGSRNSRGYSDPNEVLINHSAFAGTQGGSTRAFANLGRKRVADEDDYFLEDDDTNNLEYQPAPGSPAATKRSDQADVQSDDSDDPLDQFMAGINEEVRTLHSGEKSVTKESNSKGKKSTKGDGKYHIHLHQNLQDKRGVRDDIEQEDEIESYLRFMEENPHLGLPGDDEEEVYEYDADGNIIGTEKKTIDPLPPIDHSMINYAPFAKNFYVEHVEISSLDEAGVDSLRSKLGLRVSGPSPLRPVCSFAHLGLDEPLMEAIRKAGYTQPTPIQAQAVPLILAGRDVIGIGKTGSGKTAAFLWPLIIHIMDQPELKLGDGPIGVICAPTRELALQIYSEAKKLAKVYNLTVVCAYGGGSLWEQQKACEAGCEILVCTPGRLIDIVKKKSTNLRRVTYLVFDEADKMFNLGFEPQVRSIANHVRPDRQTLLFSATFKRRLERLARDILLDPVRIIQGELGEANEDITQHVEIFDKIEQKWDWLTRNLVRLTTEGSVLIFVTRKVHSEEVAQKLKSRDLKVLLIHGDMHQSDRNTVIQAFKRQEAPILVATDVASRGLDIPSIHNVINYEVARDIDTHTHRIGRTGRAGAKGTAYTLFVAGKDPVDFAACLVQHLESGSQKVPQRLLDIALKCNWFANNRSSLNGRNEGCIRPSGGFEPRQPRARPGLGLSSDSSESDYYPRSGPAAAAAAGEGAELIRPGGLQADRFSAMKAAFSAQYNRRFVSAGVEASRYTHPEMLKSSNTTDRPQLADSFIVQSSNLEESQCPQQLQSSQVKPQNVQTDSKQKRSRWD</sequence>
<keyword evidence="3" id="KW-0378">Hydrolase</keyword>
<evidence type="ECO:0000259" key="9">
    <source>
        <dbReference type="PROSITE" id="PS51192"/>
    </source>
</evidence>
<evidence type="ECO:0000256" key="4">
    <source>
        <dbReference type="ARBA" id="ARBA00022806"/>
    </source>
</evidence>
<feature type="short sequence motif" description="Q motif" evidence="7">
    <location>
        <begin position="310"/>
        <end position="338"/>
    </location>
</feature>
<evidence type="ECO:0000256" key="3">
    <source>
        <dbReference type="ARBA" id="ARBA00022801"/>
    </source>
</evidence>
<evidence type="ECO:0000256" key="8">
    <source>
        <dbReference type="SAM" id="MobiDB-lite"/>
    </source>
</evidence>
<feature type="domain" description="Helicase ATP-binding" evidence="9">
    <location>
        <begin position="341"/>
        <end position="516"/>
    </location>
</feature>
<evidence type="ECO:0000256" key="7">
    <source>
        <dbReference type="PROSITE-ProRule" id="PRU00552"/>
    </source>
</evidence>
<dbReference type="PROSITE" id="PS51192">
    <property type="entry name" value="HELICASE_ATP_BIND_1"/>
    <property type="match status" value="1"/>
</dbReference>
<evidence type="ECO:0000256" key="1">
    <source>
        <dbReference type="ARBA" id="ARBA00012552"/>
    </source>
</evidence>
<dbReference type="PANTHER" id="PTHR47958">
    <property type="entry name" value="ATP-DEPENDENT RNA HELICASE DBP3"/>
    <property type="match status" value="1"/>
</dbReference>
<evidence type="ECO:0000256" key="2">
    <source>
        <dbReference type="ARBA" id="ARBA00022741"/>
    </source>
</evidence>
<feature type="region of interest" description="Disordered" evidence="8">
    <location>
        <begin position="1"/>
        <end position="78"/>
    </location>
</feature>
<feature type="domain" description="DEAD-box RNA helicase Q" evidence="11">
    <location>
        <begin position="310"/>
        <end position="338"/>
    </location>
</feature>
<evidence type="ECO:0000313" key="13">
    <source>
        <dbReference type="WBParaSite" id="Smp_131770.2"/>
    </source>
</evidence>
<dbReference type="GO" id="GO:0003676">
    <property type="term" value="F:nucleic acid binding"/>
    <property type="evidence" value="ECO:0007669"/>
    <property type="project" value="InterPro"/>
</dbReference>
<dbReference type="FunCoup" id="A0A5K4EM09">
    <property type="interactions" value="2917"/>
</dbReference>
<dbReference type="EC" id="3.6.4.13" evidence="1"/>
<dbReference type="ExpressionAtlas" id="A0A5K4EM09">
    <property type="expression patterns" value="baseline"/>
</dbReference>
<feature type="compositionally biased region" description="Polar residues" evidence="8">
    <location>
        <begin position="818"/>
        <end position="844"/>
    </location>
</feature>
<evidence type="ECO:0000313" key="12">
    <source>
        <dbReference type="Proteomes" id="UP000008854"/>
    </source>
</evidence>
<keyword evidence="5" id="KW-0067">ATP-binding</keyword>
<feature type="region of interest" description="Disordered" evidence="8">
    <location>
        <begin position="117"/>
        <end position="190"/>
    </location>
</feature>
<reference evidence="13" key="2">
    <citation type="submission" date="2019-11" db="UniProtKB">
        <authorList>
            <consortium name="WormBaseParasite"/>
        </authorList>
    </citation>
    <scope>IDENTIFICATION</scope>
    <source>
        <strain evidence="13">Puerto Rican</strain>
    </source>
</reference>
<dbReference type="Gene3D" id="3.40.50.300">
    <property type="entry name" value="P-loop containing nucleotide triphosphate hydrolases"/>
    <property type="match status" value="2"/>
</dbReference>
<feature type="compositionally biased region" description="Low complexity" evidence="8">
    <location>
        <begin position="727"/>
        <end position="747"/>
    </location>
</feature>
<feature type="region of interest" description="Disordered" evidence="8">
    <location>
        <begin position="713"/>
        <end position="747"/>
    </location>
</feature>
<dbReference type="InterPro" id="IPR011545">
    <property type="entry name" value="DEAD/DEAH_box_helicase_dom"/>
</dbReference>
<evidence type="ECO:0000259" key="10">
    <source>
        <dbReference type="PROSITE" id="PS51194"/>
    </source>
</evidence>
<dbReference type="CDD" id="cd18787">
    <property type="entry name" value="SF2_C_DEAD"/>
    <property type="match status" value="1"/>
</dbReference>
<evidence type="ECO:0000256" key="5">
    <source>
        <dbReference type="ARBA" id="ARBA00022840"/>
    </source>
</evidence>
<dbReference type="GO" id="GO:0016787">
    <property type="term" value="F:hydrolase activity"/>
    <property type="evidence" value="ECO:0007669"/>
    <property type="project" value="UniProtKB-KW"/>
</dbReference>
<dbReference type="CDD" id="cd17952">
    <property type="entry name" value="DEADc_DDX42"/>
    <property type="match status" value="1"/>
</dbReference>
<evidence type="ECO:0000259" key="11">
    <source>
        <dbReference type="PROSITE" id="PS51195"/>
    </source>
</evidence>
<dbReference type="GO" id="GO:0005524">
    <property type="term" value="F:ATP binding"/>
    <property type="evidence" value="ECO:0007669"/>
    <property type="project" value="UniProtKB-KW"/>
</dbReference>
<dbReference type="SUPFAM" id="SSF52540">
    <property type="entry name" value="P-loop containing nucleoside triphosphate hydrolases"/>
    <property type="match status" value="2"/>
</dbReference>
<dbReference type="InterPro" id="IPR014001">
    <property type="entry name" value="Helicase_ATP-bd"/>
</dbReference>
<dbReference type="PROSITE" id="PS00039">
    <property type="entry name" value="DEAD_ATP_HELICASE"/>
    <property type="match status" value="1"/>
</dbReference>
<feature type="compositionally biased region" description="Polar residues" evidence="8">
    <location>
        <begin position="15"/>
        <end position="28"/>
    </location>
</feature>
<dbReference type="PROSITE" id="PS51194">
    <property type="entry name" value="HELICASE_CTER"/>
    <property type="match status" value="1"/>
</dbReference>